<keyword evidence="4" id="KW-0479">Metal-binding</keyword>
<dbReference type="Pfam" id="PF02730">
    <property type="entry name" value="AFOR_N"/>
    <property type="match status" value="1"/>
</dbReference>
<dbReference type="InterPro" id="IPR001203">
    <property type="entry name" value="OxRdtase_Ald_Fedxn_C"/>
</dbReference>
<gene>
    <name evidence="10" type="ORF">SAMN05660653_02019</name>
</gene>
<keyword evidence="5" id="KW-0560">Oxidoreductase</keyword>
<sequence length="617" mass="66375">MNSSAMGVMLHVDLTGGEFHDIMVPDWLQERYVGGKGFGAKMLLDLVPQGADPLGPDNVLMFLAGPLTATPAPAMRACVVTKSPLTNLFLDSYFGGMFGPEIKYAGYDALIITGRSPEPVYLALDHTGSRLHSARDVWGLDTLLSNQRIKQQLDDEGFKIANIGPAGENLVPYALICCEFNRQAGRGGAGAVMGSKNLKAIALKGNKLVHVHDPEGFKEALAQANREIQDSAECRSLMVSGTAASVEFANEAGLIPANNFSDGSSPLAQKLGEKGQAQKLWLSRAACFGCPIACTQMGAVRSGKHAPFVTDIVEYESAAMLGTNLGIGDPRAVAHLTKLCDLLGLDSMSTGACLGFVMEAAQNGLLGQYPEADQPAFGDVAAAQRLIEMIAHRQGEFGRLLGKGVRAAAAVVGPEAESLAQHVKGLEMPAWGPRGAPGMGLAYMTADRGACHQRGFPVGYEATGMEWRGKPVQALALEGKAELVVALQNYLAGTDCLVKCDFGAMGVRPETYARLLNTATGMDVDADFFDLLGERIWNTTRVFNLREGMDITQERLPKRFVQDPLPSGPHKGHRITDEDMRSLLQDYYRVRNWDEQGRPTPETLERTGVQTLKRVVL</sequence>
<evidence type="ECO:0000256" key="8">
    <source>
        <dbReference type="ARBA" id="ARBA00049934"/>
    </source>
</evidence>
<accession>A0A1G6DB03</accession>
<evidence type="ECO:0000256" key="3">
    <source>
        <dbReference type="ARBA" id="ARBA00022485"/>
    </source>
</evidence>
<dbReference type="Pfam" id="PF01314">
    <property type="entry name" value="AFOR_C"/>
    <property type="match status" value="1"/>
</dbReference>
<protein>
    <submittedName>
        <fullName evidence="10">Aldehyde:ferredoxin oxidoreductase</fullName>
    </submittedName>
</protein>
<evidence type="ECO:0000256" key="5">
    <source>
        <dbReference type="ARBA" id="ARBA00023002"/>
    </source>
</evidence>
<keyword evidence="3" id="KW-0004">4Fe-4S</keyword>
<keyword evidence="6" id="KW-0408">Iron</keyword>
<dbReference type="InterPro" id="IPR051919">
    <property type="entry name" value="W-dependent_AOR"/>
</dbReference>
<dbReference type="SUPFAM" id="SSF48310">
    <property type="entry name" value="Aldehyde ferredoxin oxidoreductase, C-terminal domains"/>
    <property type="match status" value="1"/>
</dbReference>
<dbReference type="SMART" id="SM00790">
    <property type="entry name" value="AFOR_N"/>
    <property type="match status" value="1"/>
</dbReference>
<dbReference type="GO" id="GO:0009055">
    <property type="term" value="F:electron transfer activity"/>
    <property type="evidence" value="ECO:0007669"/>
    <property type="project" value="InterPro"/>
</dbReference>
<evidence type="ECO:0000256" key="2">
    <source>
        <dbReference type="ARBA" id="ARBA00011032"/>
    </source>
</evidence>
<evidence type="ECO:0000259" key="9">
    <source>
        <dbReference type="SMART" id="SM00790"/>
    </source>
</evidence>
<dbReference type="Gene3D" id="3.60.9.10">
    <property type="entry name" value="Aldehyde ferredoxin oxidoreductase, N-terminal domain"/>
    <property type="match status" value="1"/>
</dbReference>
<dbReference type="EMBL" id="FMXO01000011">
    <property type="protein sequence ID" value="SDB42346.1"/>
    <property type="molecule type" value="Genomic_DNA"/>
</dbReference>
<reference evidence="10 11" key="1">
    <citation type="submission" date="2016-10" db="EMBL/GenBank/DDBJ databases">
        <authorList>
            <person name="de Groot N.N."/>
        </authorList>
    </citation>
    <scope>NUCLEOTIDE SEQUENCE [LARGE SCALE GENOMIC DNA]</scope>
    <source>
        <strain evidence="10 11">ASO4-2</strain>
    </source>
</reference>
<comment type="cofactor">
    <cofactor evidence="1">
        <name>[4Fe-4S] cluster</name>
        <dbReference type="ChEBI" id="CHEBI:49883"/>
    </cofactor>
</comment>
<dbReference type="Gene3D" id="1.10.599.10">
    <property type="entry name" value="Aldehyde Ferredoxin Oxidoreductase Protein, subunit A, domain 3"/>
    <property type="match status" value="1"/>
</dbReference>
<dbReference type="OrthoDB" id="9763894at2"/>
<organism evidence="10 11">
    <name type="scientific">Desulfonatronum thiosulfatophilum</name>
    <dbReference type="NCBI Taxonomy" id="617002"/>
    <lineage>
        <taxon>Bacteria</taxon>
        <taxon>Pseudomonadati</taxon>
        <taxon>Thermodesulfobacteriota</taxon>
        <taxon>Desulfovibrionia</taxon>
        <taxon>Desulfovibrionales</taxon>
        <taxon>Desulfonatronaceae</taxon>
        <taxon>Desulfonatronum</taxon>
    </lineage>
</organism>
<comment type="similarity">
    <text evidence="2">Belongs to the AOR/FOR family.</text>
</comment>
<dbReference type="AlphaFoldDB" id="A0A1G6DB03"/>
<dbReference type="PANTHER" id="PTHR30038">
    <property type="entry name" value="ALDEHYDE FERREDOXIN OXIDOREDUCTASE"/>
    <property type="match status" value="1"/>
</dbReference>
<evidence type="ECO:0000256" key="7">
    <source>
        <dbReference type="ARBA" id="ARBA00023014"/>
    </source>
</evidence>
<dbReference type="STRING" id="617002.SAMN05660653_02019"/>
<evidence type="ECO:0000313" key="10">
    <source>
        <dbReference type="EMBL" id="SDB42346.1"/>
    </source>
</evidence>
<dbReference type="InterPro" id="IPR036021">
    <property type="entry name" value="Tungsten_al_ferr_oxy-like_C"/>
</dbReference>
<dbReference type="GO" id="GO:0016625">
    <property type="term" value="F:oxidoreductase activity, acting on the aldehyde or oxo group of donors, iron-sulfur protein as acceptor"/>
    <property type="evidence" value="ECO:0007669"/>
    <property type="project" value="InterPro"/>
</dbReference>
<evidence type="ECO:0000256" key="4">
    <source>
        <dbReference type="ARBA" id="ARBA00022723"/>
    </source>
</evidence>
<dbReference type="Proteomes" id="UP000198771">
    <property type="component" value="Unassembled WGS sequence"/>
</dbReference>
<feature type="domain" description="Aldehyde ferredoxin oxidoreductase N-terminal" evidence="9">
    <location>
        <begin position="6"/>
        <end position="207"/>
    </location>
</feature>
<dbReference type="InterPro" id="IPR013985">
    <property type="entry name" value="Ald_Fedxn_OxRdtase_dom3"/>
</dbReference>
<dbReference type="InterPro" id="IPR013984">
    <property type="entry name" value="Ald_Fedxn_OxRdtase_dom2"/>
</dbReference>
<name>A0A1G6DB03_9BACT</name>
<keyword evidence="11" id="KW-1185">Reference proteome</keyword>
<dbReference type="InterPro" id="IPR036503">
    <property type="entry name" value="Ald_Fedxn_OxRdtase_N_sf"/>
</dbReference>
<dbReference type="PANTHER" id="PTHR30038:SF7">
    <property type="entry name" value="TUNGSTEN-CONTAINING GLYCERALDEHYDE-3-PHOSPHATE:FERREDOXIN OXIDOREDUCTASE"/>
    <property type="match status" value="1"/>
</dbReference>
<proteinExistence type="inferred from homology"/>
<dbReference type="Gene3D" id="1.10.569.10">
    <property type="entry name" value="Aldehyde Ferredoxin Oxidoreductase Protein, subunit A, domain 2"/>
    <property type="match status" value="1"/>
</dbReference>
<comment type="cofactor">
    <cofactor evidence="8">
        <name>tungstopterin</name>
        <dbReference type="ChEBI" id="CHEBI:30402"/>
    </cofactor>
</comment>
<keyword evidence="7" id="KW-0411">Iron-sulfur</keyword>
<evidence type="ECO:0000256" key="1">
    <source>
        <dbReference type="ARBA" id="ARBA00001966"/>
    </source>
</evidence>
<dbReference type="SUPFAM" id="SSF56228">
    <property type="entry name" value="Aldehyde ferredoxin oxidoreductase, N-terminal domain"/>
    <property type="match status" value="1"/>
</dbReference>
<evidence type="ECO:0000313" key="11">
    <source>
        <dbReference type="Proteomes" id="UP000198771"/>
    </source>
</evidence>
<evidence type="ECO:0000256" key="6">
    <source>
        <dbReference type="ARBA" id="ARBA00023004"/>
    </source>
</evidence>
<dbReference type="RefSeq" id="WP_092120942.1">
    <property type="nucleotide sequence ID" value="NZ_FMXO01000011.1"/>
</dbReference>
<dbReference type="GO" id="GO:0046872">
    <property type="term" value="F:metal ion binding"/>
    <property type="evidence" value="ECO:0007669"/>
    <property type="project" value="UniProtKB-KW"/>
</dbReference>
<dbReference type="InterPro" id="IPR013983">
    <property type="entry name" value="Ald_Fedxn_OxRdtase_N"/>
</dbReference>
<dbReference type="GO" id="GO:0051539">
    <property type="term" value="F:4 iron, 4 sulfur cluster binding"/>
    <property type="evidence" value="ECO:0007669"/>
    <property type="project" value="UniProtKB-KW"/>
</dbReference>